<evidence type="ECO:0000313" key="1">
    <source>
        <dbReference type="EMBL" id="KAL0931876.1"/>
    </source>
</evidence>
<comment type="caution">
    <text evidence="1">The sequence shown here is derived from an EMBL/GenBank/DDBJ whole genome shotgun (WGS) entry which is preliminary data.</text>
</comment>
<dbReference type="Proteomes" id="UP000805649">
    <property type="component" value="Unassembled WGS sequence"/>
</dbReference>
<keyword evidence="2" id="KW-1185">Reference proteome</keyword>
<sequence length="50" mass="5978">MESTYFLLLDDGHNYPLMYLNYIYHSTAFRNSIVRCQGVFNRHWTAFSIA</sequence>
<dbReference type="EMBL" id="VUJX02000009">
    <property type="protein sequence ID" value="KAL0931876.1"/>
    <property type="molecule type" value="Genomic_DNA"/>
</dbReference>
<organism evidence="1 2">
    <name type="scientific">Colletotrichum truncatum</name>
    <name type="common">Anthracnose fungus</name>
    <name type="synonym">Colletotrichum capsici</name>
    <dbReference type="NCBI Taxonomy" id="5467"/>
    <lineage>
        <taxon>Eukaryota</taxon>
        <taxon>Fungi</taxon>
        <taxon>Dikarya</taxon>
        <taxon>Ascomycota</taxon>
        <taxon>Pezizomycotina</taxon>
        <taxon>Sordariomycetes</taxon>
        <taxon>Hypocreomycetidae</taxon>
        <taxon>Glomerellales</taxon>
        <taxon>Glomerellaceae</taxon>
        <taxon>Colletotrichum</taxon>
        <taxon>Colletotrichum truncatum species complex</taxon>
    </lineage>
</organism>
<protein>
    <submittedName>
        <fullName evidence="1">Uncharacterized protein</fullName>
    </submittedName>
</protein>
<name>A0ACC3YIZ6_COLTU</name>
<proteinExistence type="predicted"/>
<reference evidence="1 2" key="1">
    <citation type="journal article" date="2020" name="Phytopathology">
        <title>Genome Sequence Resources of Colletotrichum truncatum, C. plurivorum, C. musicola, and C. sojae: Four Species Pathogenic to Soybean (Glycine max).</title>
        <authorList>
            <person name="Rogerio F."/>
            <person name="Boufleur T.R."/>
            <person name="Ciampi-Guillardi M."/>
            <person name="Sukno S.A."/>
            <person name="Thon M.R."/>
            <person name="Massola Junior N.S."/>
            <person name="Baroncelli R."/>
        </authorList>
    </citation>
    <scope>NUCLEOTIDE SEQUENCE [LARGE SCALE GENOMIC DNA]</scope>
    <source>
        <strain evidence="1 2">CMES1059</strain>
    </source>
</reference>
<evidence type="ECO:0000313" key="2">
    <source>
        <dbReference type="Proteomes" id="UP000805649"/>
    </source>
</evidence>
<gene>
    <name evidence="1" type="ORF">CTRU02_212829</name>
</gene>
<accession>A0ACC3YIZ6</accession>